<evidence type="ECO:0000256" key="3">
    <source>
        <dbReference type="ARBA" id="ARBA00023274"/>
    </source>
</evidence>
<dbReference type="InterPro" id="IPR057268">
    <property type="entry name" value="Ribosomal_L18"/>
</dbReference>
<keyword evidence="2" id="KW-0689">Ribosomal protein</keyword>
<evidence type="ECO:0000313" key="4">
    <source>
        <dbReference type="EMBL" id="CAB4264646.1"/>
    </source>
</evidence>
<dbReference type="GO" id="GO:0003735">
    <property type="term" value="F:structural constituent of ribosome"/>
    <property type="evidence" value="ECO:0007669"/>
    <property type="project" value="InterPro"/>
</dbReference>
<sequence>MALGNVAALQFSASALFGIRSATSSFPQPMQTRINFSVKPLVMRARGNARTESAKIRNRRMQKKYNGTPKRPRLSVFCSGKQLYAMLVDDQNKNCLFYGSTLQKSMRQNSLCSTSVSALQACVREISQPATEAAKRVGEELIKACNDLNIHELSSYDRNGFATGERIQAFEIAISEHGFLPR</sequence>
<dbReference type="PANTHER" id="PTHR12899:SF8">
    <property type="entry name" value="RIBOSOMAL L18P_L5E FAMILY PROTEIN"/>
    <property type="match status" value="1"/>
</dbReference>
<dbReference type="Gene3D" id="3.30.420.100">
    <property type="match status" value="1"/>
</dbReference>
<reference evidence="4 5" key="1">
    <citation type="submission" date="2020-05" db="EMBL/GenBank/DDBJ databases">
        <authorList>
            <person name="Campoy J."/>
            <person name="Schneeberger K."/>
            <person name="Spophaly S."/>
        </authorList>
    </citation>
    <scope>NUCLEOTIDE SEQUENCE [LARGE SCALE GENOMIC DNA]</scope>
    <source>
        <strain evidence="4">PruArmRojPasFocal</strain>
    </source>
</reference>
<dbReference type="CDD" id="cd00432">
    <property type="entry name" value="Ribosomal_L18_L5e"/>
    <property type="match status" value="1"/>
</dbReference>
<dbReference type="AlphaFoldDB" id="A0A6J5TKX9"/>
<dbReference type="GO" id="GO:0008097">
    <property type="term" value="F:5S rRNA binding"/>
    <property type="evidence" value="ECO:0007669"/>
    <property type="project" value="TreeGrafter"/>
</dbReference>
<dbReference type="SUPFAM" id="SSF53137">
    <property type="entry name" value="Translational machinery components"/>
    <property type="match status" value="1"/>
</dbReference>
<comment type="similarity">
    <text evidence="1">Belongs to the universal ribosomal protein uL18 family.</text>
</comment>
<accession>A0A6J5TKX9</accession>
<dbReference type="Pfam" id="PF00861">
    <property type="entry name" value="Ribosomal_L18p"/>
    <property type="match status" value="1"/>
</dbReference>
<keyword evidence="3" id="KW-0687">Ribonucleoprotein</keyword>
<proteinExistence type="inferred from homology"/>
<dbReference type="GO" id="GO:1990904">
    <property type="term" value="C:ribonucleoprotein complex"/>
    <property type="evidence" value="ECO:0007669"/>
    <property type="project" value="UniProtKB-KW"/>
</dbReference>
<dbReference type="GO" id="GO:0005840">
    <property type="term" value="C:ribosome"/>
    <property type="evidence" value="ECO:0007669"/>
    <property type="project" value="UniProtKB-KW"/>
</dbReference>
<name>A0A6J5TKX9_PRUAR</name>
<dbReference type="Proteomes" id="UP000507222">
    <property type="component" value="Unassembled WGS sequence"/>
</dbReference>
<dbReference type="EMBL" id="CAEKDK010000001">
    <property type="protein sequence ID" value="CAB4264646.1"/>
    <property type="molecule type" value="Genomic_DNA"/>
</dbReference>
<dbReference type="PANTHER" id="PTHR12899">
    <property type="entry name" value="39S RIBOSOMAL PROTEIN L18, MITOCHONDRIAL"/>
    <property type="match status" value="1"/>
</dbReference>
<dbReference type="GO" id="GO:0006412">
    <property type="term" value="P:translation"/>
    <property type="evidence" value="ECO:0007669"/>
    <property type="project" value="InterPro"/>
</dbReference>
<dbReference type="InterPro" id="IPR005484">
    <property type="entry name" value="Ribosomal_uL18_bac/plant/anim"/>
</dbReference>
<evidence type="ECO:0008006" key="6">
    <source>
        <dbReference type="Google" id="ProtNLM"/>
    </source>
</evidence>
<evidence type="ECO:0000256" key="1">
    <source>
        <dbReference type="ARBA" id="ARBA00007116"/>
    </source>
</evidence>
<gene>
    <name evidence="4" type="ORF">CURHAP_LOCUS6550</name>
</gene>
<organism evidence="4 5">
    <name type="scientific">Prunus armeniaca</name>
    <name type="common">Apricot</name>
    <name type="synonym">Armeniaca vulgaris</name>
    <dbReference type="NCBI Taxonomy" id="36596"/>
    <lineage>
        <taxon>Eukaryota</taxon>
        <taxon>Viridiplantae</taxon>
        <taxon>Streptophyta</taxon>
        <taxon>Embryophyta</taxon>
        <taxon>Tracheophyta</taxon>
        <taxon>Spermatophyta</taxon>
        <taxon>Magnoliopsida</taxon>
        <taxon>eudicotyledons</taxon>
        <taxon>Gunneridae</taxon>
        <taxon>Pentapetalae</taxon>
        <taxon>rosids</taxon>
        <taxon>fabids</taxon>
        <taxon>Rosales</taxon>
        <taxon>Rosaceae</taxon>
        <taxon>Amygdaloideae</taxon>
        <taxon>Amygdaleae</taxon>
        <taxon>Prunus</taxon>
    </lineage>
</organism>
<evidence type="ECO:0000256" key="2">
    <source>
        <dbReference type="ARBA" id="ARBA00022980"/>
    </source>
</evidence>
<evidence type="ECO:0000313" key="5">
    <source>
        <dbReference type="Proteomes" id="UP000507222"/>
    </source>
</evidence>
<protein>
    <recommendedName>
        <fullName evidence="6">50S ribosomal protein L18, chloroplastic</fullName>
    </recommendedName>
</protein>